<feature type="compositionally biased region" description="Pro residues" evidence="5">
    <location>
        <begin position="595"/>
        <end position="615"/>
    </location>
</feature>
<sequence>MTGRKTASVRSGSRAQNTRGTRAAPTENPTVATEGNQSNPDLGNPSLPDVRTQQSFAYGSTKTPALPRQLEVDPSMGLSEMIDTLDDGLRQAQDRELARVDVEDPTHPVPERRQTRSMSASVRSSISPAPGPVSRRASSRNATTRSRVGPRRAASRQTTPEEQLLETLREVSEETEGVKREEDPSISVLHDTPSFNGSASVSWTTERAIHGILPRETNAGTRPNYYLHDPYGSRPSSSQEPSGLRLPPTRRPIFEEAFRANPPLPGPIDVPNVSTSAAARRTLPPVPAFNQLRNKSASKSSASSASSASIHTPGSSTHSSPVLVAAAPARVHVTSKQRLSGIAKTPSALLVTIGLILMTFLTYFCRDHACMFPQSLQTTMSHYLCSPASTFAKDNSTSMYADAFHKLSSRLDQRLSDMAKEVTILKNEWNRRLPHLKEALSGSPAAAMDPLMPPKVNYASIGMGAVVDPYLTSPTMATSAGLVSRIGQYLAKVPRGSPPVAALQPWDGVGECWCAATRSNASQLTILLGRAIVPEEVVIEHIPKGATLDPGSAPREMELWVQYMARPPTAAAAYPPGSGSSNPSPPPSSASSPHAPSPFPPSSAPSQPLPPPPATPHLRTPAFSHLRPSYYPHHLLPSWLRDAILTTLRQVYPNELTTAYSDDALLGPSFFRVGRWQYNIHGGHHVQRFDLDAVIDMPAARVEKVVFRVKHTSAGSYGSWWKWCFLSPLTEGLLVLSRLGVWDLVFWVLDVAFRLGGGFGGFFRVWSFGLDIQQGSNCDHPEVILADSMHERNLPRGPVVIGKWMMTRLDYPNANQYLVRSHMHSATEAQICWAHAHAHAAMPMNPQVQTKTLLTNAEDAKLKD</sequence>
<accession>C0NT15</accession>
<organism evidence="7 8">
    <name type="scientific">Ajellomyces capsulatus (strain G186AR / H82 / ATCC MYA-2454 / RMSCC 2432)</name>
    <name type="common">Darling's disease fungus</name>
    <name type="synonym">Histoplasma capsulatum</name>
    <dbReference type="NCBI Taxonomy" id="447093"/>
    <lineage>
        <taxon>Eukaryota</taxon>
        <taxon>Fungi</taxon>
        <taxon>Dikarya</taxon>
        <taxon>Ascomycota</taxon>
        <taxon>Pezizomycotina</taxon>
        <taxon>Eurotiomycetes</taxon>
        <taxon>Eurotiomycetidae</taxon>
        <taxon>Onygenales</taxon>
        <taxon>Ajellomycetaceae</taxon>
        <taxon>Histoplasma</taxon>
    </lineage>
</organism>
<feature type="region of interest" description="Disordered" evidence="5">
    <location>
        <begin position="1"/>
        <end position="199"/>
    </location>
</feature>
<evidence type="ECO:0000256" key="4">
    <source>
        <dbReference type="ARBA" id="ARBA00023136"/>
    </source>
</evidence>
<feature type="compositionally biased region" description="Low complexity" evidence="5">
    <location>
        <begin position="295"/>
        <end position="309"/>
    </location>
</feature>
<dbReference type="InterPro" id="IPR045119">
    <property type="entry name" value="SUN1-5"/>
</dbReference>
<dbReference type="EMBL" id="GG663371">
    <property type="protein sequence ID" value="EEH05176.1"/>
    <property type="molecule type" value="Genomic_DNA"/>
</dbReference>
<dbReference type="PROSITE" id="PS51469">
    <property type="entry name" value="SUN"/>
    <property type="match status" value="1"/>
</dbReference>
<dbReference type="InParanoid" id="C0NT15"/>
<feature type="compositionally biased region" description="Low complexity" evidence="5">
    <location>
        <begin position="571"/>
        <end position="582"/>
    </location>
</feature>
<dbReference type="GeneID" id="69039311"/>
<reference evidence="7" key="1">
    <citation type="submission" date="2009-02" db="EMBL/GenBank/DDBJ databases">
        <title>The Genome Sequence of Ajellomyces capsulatus strain G186AR.</title>
        <authorList>
            <consortium name="The Broad Institute Genome Sequencing Platform"/>
            <person name="Champion M."/>
            <person name="Cuomo C."/>
            <person name="Ma L.-J."/>
            <person name="Henn M.R."/>
            <person name="Sil A."/>
            <person name="Goldman B."/>
            <person name="Young S.K."/>
            <person name="Kodira C.D."/>
            <person name="Zeng Q."/>
            <person name="Koehrsen M."/>
            <person name="Alvarado L."/>
            <person name="Berlin A."/>
            <person name="Borenstein D."/>
            <person name="Chen Z."/>
            <person name="Engels R."/>
            <person name="Freedman E."/>
            <person name="Gellesch M."/>
            <person name="Goldberg J."/>
            <person name="Griggs A."/>
            <person name="Gujja S."/>
            <person name="Heiman D."/>
            <person name="Hepburn T."/>
            <person name="Howarth C."/>
            <person name="Jen D."/>
            <person name="Larson L."/>
            <person name="Lewis B."/>
            <person name="Mehta T."/>
            <person name="Park D."/>
            <person name="Pearson M."/>
            <person name="Roberts A."/>
            <person name="Saif S."/>
            <person name="Shea T."/>
            <person name="Shenoy N."/>
            <person name="Sisk P."/>
            <person name="Stolte C."/>
            <person name="Sykes S."/>
            <person name="Walk T."/>
            <person name="White J."/>
            <person name="Yandava C."/>
            <person name="Klein B."/>
            <person name="McEwen J.G."/>
            <person name="Puccia R."/>
            <person name="Goldman G.H."/>
            <person name="Felipe M.S."/>
            <person name="Nino-Vega G."/>
            <person name="San-Blas G."/>
            <person name="Taylor J."/>
            <person name="Mendoza L."/>
            <person name="Galagan J."/>
            <person name="Nusbaum C."/>
            <person name="Birren B."/>
        </authorList>
    </citation>
    <scope>NUCLEOTIDE SEQUENCE</scope>
    <source>
        <strain evidence="7">G186AR</strain>
    </source>
</reference>
<evidence type="ECO:0000256" key="1">
    <source>
        <dbReference type="ARBA" id="ARBA00004370"/>
    </source>
</evidence>
<dbReference type="GO" id="GO:0043495">
    <property type="term" value="F:protein-membrane adaptor activity"/>
    <property type="evidence" value="ECO:0007669"/>
    <property type="project" value="TreeGrafter"/>
</dbReference>
<proteinExistence type="predicted"/>
<feature type="domain" description="SUN" evidence="6">
    <location>
        <begin position="464"/>
        <end position="736"/>
    </location>
</feature>
<dbReference type="PANTHER" id="PTHR12911">
    <property type="entry name" value="SAD1/UNC-84-LIKE PROTEIN-RELATED"/>
    <property type="match status" value="1"/>
</dbReference>
<feature type="compositionally biased region" description="Low complexity" evidence="5">
    <location>
        <begin position="134"/>
        <end position="147"/>
    </location>
</feature>
<comment type="subcellular location">
    <subcellularLocation>
        <location evidence="1">Membrane</location>
    </subcellularLocation>
</comment>
<evidence type="ECO:0000313" key="7">
    <source>
        <dbReference type="EMBL" id="EEH05176.1"/>
    </source>
</evidence>
<feature type="compositionally biased region" description="Polar residues" evidence="5">
    <location>
        <begin position="51"/>
        <end position="63"/>
    </location>
</feature>
<keyword evidence="8" id="KW-1185">Reference proteome</keyword>
<dbReference type="AlphaFoldDB" id="C0NT15"/>
<keyword evidence="2" id="KW-0812">Transmembrane</keyword>
<evidence type="ECO:0000313" key="8">
    <source>
        <dbReference type="Proteomes" id="UP000001631"/>
    </source>
</evidence>
<gene>
    <name evidence="7" type="ORF">HCBG_06295</name>
</gene>
<evidence type="ECO:0000256" key="5">
    <source>
        <dbReference type="SAM" id="MobiDB-lite"/>
    </source>
</evidence>
<dbReference type="Pfam" id="PF07738">
    <property type="entry name" value="Sad1_UNC"/>
    <property type="match status" value="1"/>
</dbReference>
<feature type="region of interest" description="Disordered" evidence="5">
    <location>
        <begin position="214"/>
        <end position="248"/>
    </location>
</feature>
<dbReference type="RefSeq" id="XP_045285657.1">
    <property type="nucleotide sequence ID" value="XM_045433344.1"/>
</dbReference>
<feature type="region of interest" description="Disordered" evidence="5">
    <location>
        <begin position="284"/>
        <end position="319"/>
    </location>
</feature>
<feature type="compositionally biased region" description="Polar residues" evidence="5">
    <location>
        <begin position="310"/>
        <end position="319"/>
    </location>
</feature>
<dbReference type="Proteomes" id="UP000001631">
    <property type="component" value="Unassembled WGS sequence"/>
</dbReference>
<dbReference type="HOGENOM" id="CLU_023584_1_0_1"/>
<feature type="region of interest" description="Disordered" evidence="5">
    <location>
        <begin position="571"/>
        <end position="619"/>
    </location>
</feature>
<dbReference type="Gene3D" id="2.60.120.260">
    <property type="entry name" value="Galactose-binding domain-like"/>
    <property type="match status" value="1"/>
</dbReference>
<feature type="compositionally biased region" description="Polar residues" evidence="5">
    <location>
        <begin position="8"/>
        <end position="20"/>
    </location>
</feature>
<dbReference type="PANTHER" id="PTHR12911:SF8">
    <property type="entry name" value="KLAROID PROTEIN-RELATED"/>
    <property type="match status" value="1"/>
</dbReference>
<protein>
    <recommendedName>
        <fullName evidence="6">SUN domain-containing protein</fullName>
    </recommendedName>
</protein>
<dbReference type="STRING" id="447093.C0NT15"/>
<keyword evidence="3" id="KW-1133">Transmembrane helix</keyword>
<dbReference type="GO" id="GO:0034993">
    <property type="term" value="C:meiotic nuclear membrane microtubule tethering complex"/>
    <property type="evidence" value="ECO:0007669"/>
    <property type="project" value="TreeGrafter"/>
</dbReference>
<evidence type="ECO:0000259" key="6">
    <source>
        <dbReference type="PROSITE" id="PS51469"/>
    </source>
</evidence>
<feature type="compositionally biased region" description="Low complexity" evidence="5">
    <location>
        <begin position="117"/>
        <end position="127"/>
    </location>
</feature>
<feature type="compositionally biased region" description="Polar residues" evidence="5">
    <location>
        <begin position="27"/>
        <end position="41"/>
    </location>
</feature>
<evidence type="ECO:0000256" key="3">
    <source>
        <dbReference type="ARBA" id="ARBA00022989"/>
    </source>
</evidence>
<name>C0NT15_AJECG</name>
<feature type="compositionally biased region" description="Basic and acidic residues" evidence="5">
    <location>
        <begin position="87"/>
        <end position="114"/>
    </location>
</feature>
<dbReference type="InterPro" id="IPR012919">
    <property type="entry name" value="SUN_dom"/>
</dbReference>
<feature type="compositionally biased region" description="Basic and acidic residues" evidence="5">
    <location>
        <begin position="167"/>
        <end position="183"/>
    </location>
</feature>
<keyword evidence="4" id="KW-0472">Membrane</keyword>
<evidence type="ECO:0000256" key="2">
    <source>
        <dbReference type="ARBA" id="ARBA00022692"/>
    </source>
</evidence>